<dbReference type="GeneID" id="104729099"/>
<reference evidence="2" key="1">
    <citation type="journal article" date="2014" name="Nat. Commun.">
        <title>The emerging biofuel crop Camelina sativa retains a highly undifferentiated hexaploid genome structure.</title>
        <authorList>
            <person name="Kagale S."/>
            <person name="Koh C."/>
            <person name="Nixon J."/>
            <person name="Bollina V."/>
            <person name="Clarke W.E."/>
            <person name="Tuteja R."/>
            <person name="Spillane C."/>
            <person name="Robinson S.J."/>
            <person name="Links M.G."/>
            <person name="Clarke C."/>
            <person name="Higgins E.E."/>
            <person name="Huebert T."/>
            <person name="Sharpe A.G."/>
            <person name="Parkin I.A."/>
        </authorList>
    </citation>
    <scope>NUCLEOTIDE SEQUENCE [LARGE SCALE GENOMIC DNA]</scope>
    <source>
        <strain evidence="2">cv. DH55</strain>
    </source>
</reference>
<evidence type="ECO:0000259" key="1">
    <source>
        <dbReference type="SMART" id="SM00256"/>
    </source>
</evidence>
<dbReference type="PANTHER" id="PTHR44259">
    <property type="entry name" value="OS07G0183000 PROTEIN-RELATED"/>
    <property type="match status" value="1"/>
</dbReference>
<keyword evidence="2" id="KW-1185">Reference proteome</keyword>
<dbReference type="InterPro" id="IPR001810">
    <property type="entry name" value="F-box_dom"/>
</dbReference>
<accession>A0ABM0UTV6</accession>
<protein>
    <submittedName>
        <fullName evidence="3">F-box protein At5g66830</fullName>
    </submittedName>
</protein>
<dbReference type="InterPro" id="IPR005174">
    <property type="entry name" value="KIB1-4_b-propeller"/>
</dbReference>
<dbReference type="Proteomes" id="UP000694864">
    <property type="component" value="Chromosome 11"/>
</dbReference>
<feature type="domain" description="F-box" evidence="1">
    <location>
        <begin position="47"/>
        <end position="87"/>
    </location>
</feature>
<dbReference type="SMART" id="SM00256">
    <property type="entry name" value="FBOX"/>
    <property type="match status" value="1"/>
</dbReference>
<dbReference type="Pfam" id="PF00646">
    <property type="entry name" value="F-box"/>
    <property type="match status" value="1"/>
</dbReference>
<dbReference type="SUPFAM" id="SSF81383">
    <property type="entry name" value="F-box domain"/>
    <property type="match status" value="1"/>
</dbReference>
<dbReference type="InterPro" id="IPR050942">
    <property type="entry name" value="F-box_BR-signaling"/>
</dbReference>
<dbReference type="RefSeq" id="XP_010446293.1">
    <property type="nucleotide sequence ID" value="XM_010447991.2"/>
</dbReference>
<dbReference type="PANTHER" id="PTHR44259:SF25">
    <property type="entry name" value="F-BOX DOMAIN-CONTAINING PROTEIN"/>
    <property type="match status" value="1"/>
</dbReference>
<dbReference type="Pfam" id="PF03478">
    <property type="entry name" value="Beta-prop_KIB1-4"/>
    <property type="match status" value="1"/>
</dbReference>
<sequence length="413" mass="47874">MELPVLSNTFMRLPVPHESGPLTDDGLLLPLAKKRNPHPQCYCWSQLPSDLLQLVFDRLGFADFQRAKSVCSSWQSVSRNSQPNNQIPWMIRFPKGNDPDHNYCLLFNPEEKYNMYKTPKLGNDFSKSFCVATYRSWLLMQPQYEYMHDHQFNLYILHLLTGERINLPAFKTYYGLTCPILWIDEKTEDHLVIGMAGEDYAVSFKKGDKSWRQIPTLSGIEECFSMVFKDHKLYCLNYAKLKIFDFSGDTPLRVFKTSVSGCLHQPSIGVVMRLPGEIPGKDRRVAHFKNNVVVNLAGDVLIAECHRPCFSNIWEFKIHKMLGNNEWERVVSLGDEAILLDLGITVLAKDLLGIKSNSIYFSTAYSFFEDQYDKNEIFIFNLDSNKVELPHRFVSSSYPRSRSRWFLPSFKRE</sequence>
<gene>
    <name evidence="3" type="primary">LOC104729099</name>
</gene>
<reference evidence="3" key="2">
    <citation type="submission" date="2025-08" db="UniProtKB">
        <authorList>
            <consortium name="RefSeq"/>
        </authorList>
    </citation>
    <scope>IDENTIFICATION</scope>
    <source>
        <tissue evidence="3">Leaf</tissue>
    </source>
</reference>
<name>A0ABM0UTV6_CAMSA</name>
<organism evidence="2 3">
    <name type="scientific">Camelina sativa</name>
    <name type="common">False flax</name>
    <name type="synonym">Myagrum sativum</name>
    <dbReference type="NCBI Taxonomy" id="90675"/>
    <lineage>
        <taxon>Eukaryota</taxon>
        <taxon>Viridiplantae</taxon>
        <taxon>Streptophyta</taxon>
        <taxon>Embryophyta</taxon>
        <taxon>Tracheophyta</taxon>
        <taxon>Spermatophyta</taxon>
        <taxon>Magnoliopsida</taxon>
        <taxon>eudicotyledons</taxon>
        <taxon>Gunneridae</taxon>
        <taxon>Pentapetalae</taxon>
        <taxon>rosids</taxon>
        <taxon>malvids</taxon>
        <taxon>Brassicales</taxon>
        <taxon>Brassicaceae</taxon>
        <taxon>Camelineae</taxon>
        <taxon>Camelina</taxon>
    </lineage>
</organism>
<dbReference type="Gene3D" id="1.20.1280.50">
    <property type="match status" value="1"/>
</dbReference>
<evidence type="ECO:0000313" key="3">
    <source>
        <dbReference type="RefSeq" id="XP_010446293.1"/>
    </source>
</evidence>
<proteinExistence type="predicted"/>
<evidence type="ECO:0000313" key="2">
    <source>
        <dbReference type="Proteomes" id="UP000694864"/>
    </source>
</evidence>
<dbReference type="InterPro" id="IPR036047">
    <property type="entry name" value="F-box-like_dom_sf"/>
</dbReference>